<keyword evidence="2 4" id="KW-0808">Transferase</keyword>
<reference evidence="5 6" key="1">
    <citation type="submission" date="2016-07" db="EMBL/GenBank/DDBJ databases">
        <title>Characterization of isolates of Eisenbergiella tayi derived from blood cultures, using whole genome sequencing.</title>
        <authorList>
            <person name="Burdz T."/>
            <person name="Wiebe D."/>
            <person name="Huynh C."/>
            <person name="Bernard K."/>
        </authorList>
    </citation>
    <scope>NUCLEOTIDE SEQUENCE [LARGE SCALE GENOMIC DNA]</scope>
    <source>
        <strain evidence="5 6">NML 110608</strain>
    </source>
</reference>
<dbReference type="GO" id="GO:0008171">
    <property type="term" value="F:O-methyltransferase activity"/>
    <property type="evidence" value="ECO:0007669"/>
    <property type="project" value="InterPro"/>
</dbReference>
<dbReference type="GO" id="GO:0000287">
    <property type="term" value="F:magnesium ion binding"/>
    <property type="evidence" value="ECO:0007669"/>
    <property type="project" value="UniProtKB-UniRule"/>
</dbReference>
<comment type="subunit">
    <text evidence="4">Homodimer.</text>
</comment>
<evidence type="ECO:0000256" key="1">
    <source>
        <dbReference type="ARBA" id="ARBA00022603"/>
    </source>
</evidence>
<dbReference type="PANTHER" id="PTHR10509">
    <property type="entry name" value="O-METHYLTRANSFERASE-RELATED"/>
    <property type="match status" value="1"/>
</dbReference>
<feature type="binding site" evidence="4">
    <location>
        <begin position="114"/>
        <end position="115"/>
    </location>
    <ligand>
        <name>S-adenosyl-L-methionine</name>
        <dbReference type="ChEBI" id="CHEBI:59789"/>
    </ligand>
</feature>
<feature type="binding site" evidence="4">
    <location>
        <position position="132"/>
    </location>
    <ligand>
        <name>Mg(2+)</name>
        <dbReference type="ChEBI" id="CHEBI:18420"/>
    </ligand>
</feature>
<evidence type="ECO:0000313" key="5">
    <source>
        <dbReference type="EMBL" id="ODM05473.1"/>
    </source>
</evidence>
<evidence type="ECO:0000256" key="4">
    <source>
        <dbReference type="HAMAP-Rule" id="MF_02217"/>
    </source>
</evidence>
<name>A0A1E3A9N8_9FIRM</name>
<sequence length="232" mass="25980">MRITDERLTAFINSLDTGNPAYLNELEKEARETNVPIIRTETQSLLRTLIAVNRPERILEVGTAVGFSALCMSEYAPEGCQITTIEKYEKRIPVALENFRRFGKNGCIQLLAEDAAVALKKLKGSYDFIFMDAAKGQYMNFLPDVLRLLRTGGLMVSDNVLQDGDILESRYAVTRRDRTIHARMREYLYELKHNPLLVTSVLPVGDGVAVSVKVSPDEVGAGKRPDQEENGK</sequence>
<keyword evidence="3 4" id="KW-0949">S-adenosyl-L-methionine</keyword>
<evidence type="ECO:0000256" key="3">
    <source>
        <dbReference type="ARBA" id="ARBA00022691"/>
    </source>
</evidence>
<proteinExistence type="inferred from homology"/>
<dbReference type="PROSITE" id="PS51682">
    <property type="entry name" value="SAM_OMT_I"/>
    <property type="match status" value="1"/>
</dbReference>
<dbReference type="AlphaFoldDB" id="A0A1E3A9N8"/>
<dbReference type="PATRIC" id="fig|1432052.4.peg.1528"/>
<feature type="binding site" evidence="4">
    <location>
        <position position="86"/>
    </location>
    <ligand>
        <name>S-adenosyl-L-methionine</name>
        <dbReference type="ChEBI" id="CHEBI:59789"/>
    </ligand>
</feature>
<accession>A0A1E3A9N8</accession>
<feature type="binding site" evidence="4">
    <location>
        <position position="158"/>
    </location>
    <ligand>
        <name>Mg(2+)</name>
        <dbReference type="ChEBI" id="CHEBI:18420"/>
    </ligand>
</feature>
<keyword evidence="4" id="KW-0819">tRNA processing</keyword>
<comment type="function">
    <text evidence="4">Catalyzes the methylation of 5-hydroxyuridine (ho5U) to form 5-methoxyuridine (mo5U) at position 34 in tRNAs.</text>
</comment>
<comment type="similarity">
    <text evidence="4">Belongs to the class I-like SAM-binding methyltransferase superfamily. Cation-dependent O-methyltransferase family.</text>
</comment>
<comment type="catalytic activity">
    <reaction evidence="4">
        <text>5-hydroxyuridine(34) in tRNA + S-adenosyl-L-methionine = 5-methoxyuridine(34) in tRNA + S-adenosyl-L-homocysteine + H(+)</text>
        <dbReference type="Rhea" id="RHEA:60524"/>
        <dbReference type="Rhea" id="RHEA-COMP:13381"/>
        <dbReference type="Rhea" id="RHEA-COMP:15591"/>
        <dbReference type="ChEBI" id="CHEBI:15378"/>
        <dbReference type="ChEBI" id="CHEBI:57856"/>
        <dbReference type="ChEBI" id="CHEBI:59789"/>
        <dbReference type="ChEBI" id="CHEBI:136877"/>
        <dbReference type="ChEBI" id="CHEBI:143860"/>
    </reaction>
</comment>
<keyword evidence="4" id="KW-0479">Metal-binding</keyword>
<dbReference type="InterPro" id="IPR050362">
    <property type="entry name" value="Cation-dep_OMT"/>
</dbReference>
<dbReference type="HAMAP" id="MF_02217">
    <property type="entry name" value="TrmR_methyltr"/>
    <property type="match status" value="1"/>
</dbReference>
<dbReference type="EC" id="2.1.1.-" evidence="4"/>
<evidence type="ECO:0000313" key="6">
    <source>
        <dbReference type="Proteomes" id="UP000094067"/>
    </source>
</evidence>
<dbReference type="PANTHER" id="PTHR10509:SF14">
    <property type="entry name" value="CAFFEOYL-COA O-METHYLTRANSFERASE 3-RELATED"/>
    <property type="match status" value="1"/>
</dbReference>
<dbReference type="SUPFAM" id="SSF53335">
    <property type="entry name" value="S-adenosyl-L-methionine-dependent methyltransferases"/>
    <property type="match status" value="1"/>
</dbReference>
<dbReference type="Proteomes" id="UP000094067">
    <property type="component" value="Unassembled WGS sequence"/>
</dbReference>
<feature type="binding site" evidence="4">
    <location>
        <position position="68"/>
    </location>
    <ligand>
        <name>S-adenosyl-L-methionine</name>
        <dbReference type="ChEBI" id="CHEBI:59789"/>
    </ligand>
</feature>
<dbReference type="InterPro" id="IPR029063">
    <property type="entry name" value="SAM-dependent_MTases_sf"/>
</dbReference>
<dbReference type="Gene3D" id="3.40.50.150">
    <property type="entry name" value="Vaccinia Virus protein VP39"/>
    <property type="match status" value="1"/>
</dbReference>
<organism evidence="5 6">
    <name type="scientific">Eisenbergiella tayi</name>
    <dbReference type="NCBI Taxonomy" id="1432052"/>
    <lineage>
        <taxon>Bacteria</taxon>
        <taxon>Bacillati</taxon>
        <taxon>Bacillota</taxon>
        <taxon>Clostridia</taxon>
        <taxon>Lachnospirales</taxon>
        <taxon>Lachnospiraceae</taxon>
        <taxon>Eisenbergiella</taxon>
    </lineage>
</organism>
<feature type="binding site" evidence="4">
    <location>
        <position position="38"/>
    </location>
    <ligand>
        <name>S-adenosyl-L-methionine</name>
        <dbReference type="ChEBI" id="CHEBI:59789"/>
    </ligand>
</feature>
<feature type="binding site" evidence="4">
    <location>
        <position position="132"/>
    </location>
    <ligand>
        <name>S-adenosyl-L-methionine</name>
        <dbReference type="ChEBI" id="CHEBI:59789"/>
    </ligand>
</feature>
<protein>
    <recommendedName>
        <fullName evidence="4">tRNA 5-hydroxyuridine methyltransferase</fullName>
        <ecNumber evidence="4">2.1.1.-</ecNumber>
    </recommendedName>
    <alternativeName>
        <fullName evidence="4">ho5U methyltransferase</fullName>
    </alternativeName>
</protein>
<dbReference type="EMBL" id="MCGH01000002">
    <property type="protein sequence ID" value="ODM05473.1"/>
    <property type="molecule type" value="Genomic_DNA"/>
</dbReference>
<keyword evidence="4" id="KW-0460">Magnesium</keyword>
<dbReference type="GO" id="GO:0016300">
    <property type="term" value="F:tRNA (uridine) methyltransferase activity"/>
    <property type="evidence" value="ECO:0007669"/>
    <property type="project" value="UniProtKB-UniRule"/>
</dbReference>
<gene>
    <name evidence="4" type="primary">trmR</name>
    <name evidence="5" type="ORF">BEI61_01361</name>
</gene>
<dbReference type="InterPro" id="IPR002935">
    <property type="entry name" value="SAM_O-MeTrfase"/>
</dbReference>
<keyword evidence="1 4" id="KW-0489">Methyltransferase</keyword>
<evidence type="ECO:0000256" key="2">
    <source>
        <dbReference type="ARBA" id="ARBA00022679"/>
    </source>
</evidence>
<comment type="caution">
    <text evidence="5">The sequence shown here is derived from an EMBL/GenBank/DDBJ whole genome shotgun (WGS) entry which is preliminary data.</text>
</comment>
<dbReference type="CDD" id="cd02440">
    <property type="entry name" value="AdoMet_MTases"/>
    <property type="match status" value="1"/>
</dbReference>
<dbReference type="InterPro" id="IPR043675">
    <property type="entry name" value="TrmR_methyltr"/>
</dbReference>
<dbReference type="GO" id="GO:0030488">
    <property type="term" value="P:tRNA methylation"/>
    <property type="evidence" value="ECO:0007669"/>
    <property type="project" value="UniProtKB-UniRule"/>
</dbReference>
<feature type="binding site" evidence="4">
    <location>
        <position position="159"/>
    </location>
    <ligand>
        <name>Mg(2+)</name>
        <dbReference type="ChEBI" id="CHEBI:18420"/>
    </ligand>
</feature>
<dbReference type="GO" id="GO:0008757">
    <property type="term" value="F:S-adenosylmethionine-dependent methyltransferase activity"/>
    <property type="evidence" value="ECO:0007669"/>
    <property type="project" value="TreeGrafter"/>
</dbReference>
<dbReference type="RefSeq" id="WP_069151714.1">
    <property type="nucleotide sequence ID" value="NZ_DAWDRA010000005.1"/>
</dbReference>
<dbReference type="Pfam" id="PF01596">
    <property type="entry name" value="Methyltransf_3"/>
    <property type="match status" value="1"/>
</dbReference>